<dbReference type="PANTHER" id="PTHR43776">
    <property type="entry name" value="TRANSPORT ATP-BINDING PROTEIN"/>
    <property type="match status" value="1"/>
</dbReference>
<sequence>MSVTTQNTTGGSSVSDAAVDQADAETGAESDAAASAAAPLLEVDRLAVHYRGRDGGVIEAVREVSLRIATGETLAVVGESGSGKSTTAQAIVQLLAPGARIAAGSLRFRGEDLATASRRRLRQLRGAGIGFVPQDPTVSLDPVKRIGAQVAETLLIHGLADRRSAPARAVEALGRAGLPDPELQATRYPHELSGGMRQRVLIAIAIAAEPPLMVADEPTSALDVTVQRQILDQLDRLRAEGTALLLITHDLGVAADRADRILVLSEGRVVEEGSPAQILGSPRHEYTRRLIAAAPSIAAQRGSGLERHRLPAPTLAALTAGRVGDPFVERTVAQASARPGEPRHEAAPGADAAAGSDDILRLEGVTKAFPLPRSLGGGEQLAVDDVTLAVPRGGTLAIVGESGSGKSTTARIALRLEQTDAGRLLLDGVDVSAVQGAELRRLRRRVQLVHQNPYAALNPRWSVETIVTDPLAAHGLGTRRQRRDRAAALLDAVALPSRALTRRASELSGGQRQRVAIARALALGPELLVLDEPVSALDVSIQAQVLALLADLQAELGISYLFISHDLAVVRQIADTVAVLQRGRLVEQGDVDTVFSSPAAEYTRELLAAIPGTRLHRTRPPGSVADDSSPSGTSPSGTSHSGTTPADATPASVTPGASR</sequence>
<dbReference type="SUPFAM" id="SSF52540">
    <property type="entry name" value="P-loop containing nucleoside triphosphate hydrolases"/>
    <property type="match status" value="2"/>
</dbReference>
<feature type="compositionally biased region" description="Low complexity" evidence="5">
    <location>
        <begin position="12"/>
        <end position="21"/>
    </location>
</feature>
<feature type="domain" description="ABC transporter" evidence="6">
    <location>
        <begin position="41"/>
        <end position="291"/>
    </location>
</feature>
<dbReference type="InterPro" id="IPR003593">
    <property type="entry name" value="AAA+_ATPase"/>
</dbReference>
<dbReference type="Proteomes" id="UP000553888">
    <property type="component" value="Unassembled WGS sequence"/>
</dbReference>
<dbReference type="PROSITE" id="PS00211">
    <property type="entry name" value="ABC_TRANSPORTER_1"/>
    <property type="match status" value="2"/>
</dbReference>
<feature type="region of interest" description="Disordered" evidence="5">
    <location>
        <begin position="612"/>
        <end position="659"/>
    </location>
</feature>
<evidence type="ECO:0000256" key="5">
    <source>
        <dbReference type="SAM" id="MobiDB-lite"/>
    </source>
</evidence>
<comment type="similarity">
    <text evidence="1">Belongs to the ABC transporter superfamily.</text>
</comment>
<evidence type="ECO:0000256" key="2">
    <source>
        <dbReference type="ARBA" id="ARBA00022448"/>
    </source>
</evidence>
<dbReference type="GO" id="GO:0005524">
    <property type="term" value="F:ATP binding"/>
    <property type="evidence" value="ECO:0007669"/>
    <property type="project" value="UniProtKB-KW"/>
</dbReference>
<evidence type="ECO:0000259" key="6">
    <source>
        <dbReference type="PROSITE" id="PS50893"/>
    </source>
</evidence>
<dbReference type="GO" id="GO:0015833">
    <property type="term" value="P:peptide transport"/>
    <property type="evidence" value="ECO:0007669"/>
    <property type="project" value="InterPro"/>
</dbReference>
<dbReference type="PROSITE" id="PS50893">
    <property type="entry name" value="ABC_TRANSPORTER_2"/>
    <property type="match status" value="2"/>
</dbReference>
<dbReference type="GO" id="GO:0055085">
    <property type="term" value="P:transmembrane transport"/>
    <property type="evidence" value="ECO:0007669"/>
    <property type="project" value="UniProtKB-ARBA"/>
</dbReference>
<keyword evidence="2" id="KW-0813">Transport</keyword>
<organism evidence="7 8">
    <name type="scientific">Schumannella luteola</name>
    <dbReference type="NCBI Taxonomy" id="472059"/>
    <lineage>
        <taxon>Bacteria</taxon>
        <taxon>Bacillati</taxon>
        <taxon>Actinomycetota</taxon>
        <taxon>Actinomycetes</taxon>
        <taxon>Micrococcales</taxon>
        <taxon>Microbacteriaceae</taxon>
        <taxon>Schumannella</taxon>
    </lineage>
</organism>
<evidence type="ECO:0000313" key="7">
    <source>
        <dbReference type="EMBL" id="NYG99356.1"/>
    </source>
</evidence>
<dbReference type="RefSeq" id="WP_179567509.1">
    <property type="nucleotide sequence ID" value="NZ_JACBZY010000001.1"/>
</dbReference>
<keyword evidence="4 7" id="KW-0067">ATP-binding</keyword>
<evidence type="ECO:0000256" key="3">
    <source>
        <dbReference type="ARBA" id="ARBA00022741"/>
    </source>
</evidence>
<dbReference type="InterPro" id="IPR013563">
    <property type="entry name" value="Oligopep_ABC_C"/>
</dbReference>
<dbReference type="Pfam" id="PF08352">
    <property type="entry name" value="oligo_HPY"/>
    <property type="match status" value="2"/>
</dbReference>
<dbReference type="GO" id="GO:0016887">
    <property type="term" value="F:ATP hydrolysis activity"/>
    <property type="evidence" value="ECO:0007669"/>
    <property type="project" value="InterPro"/>
</dbReference>
<feature type="compositionally biased region" description="Low complexity" evidence="5">
    <location>
        <begin position="628"/>
        <end position="645"/>
    </location>
</feature>
<proteinExistence type="inferred from homology"/>
<dbReference type="AlphaFoldDB" id="A0A852Y8S1"/>
<dbReference type="EMBL" id="JACBZY010000001">
    <property type="protein sequence ID" value="NYG99356.1"/>
    <property type="molecule type" value="Genomic_DNA"/>
</dbReference>
<dbReference type="NCBIfam" id="NF008453">
    <property type="entry name" value="PRK11308.1"/>
    <property type="match status" value="2"/>
</dbReference>
<feature type="region of interest" description="Disordered" evidence="5">
    <location>
        <begin position="333"/>
        <end position="354"/>
    </location>
</feature>
<name>A0A852Y8S1_9MICO</name>
<evidence type="ECO:0000313" key="8">
    <source>
        <dbReference type="Proteomes" id="UP000553888"/>
    </source>
</evidence>
<accession>A0A852Y8S1</accession>
<keyword evidence="3" id="KW-0547">Nucleotide-binding</keyword>
<evidence type="ECO:0000256" key="4">
    <source>
        <dbReference type="ARBA" id="ARBA00022840"/>
    </source>
</evidence>
<gene>
    <name evidence="7" type="ORF">BJ979_001982</name>
</gene>
<dbReference type="InterPro" id="IPR003439">
    <property type="entry name" value="ABC_transporter-like_ATP-bd"/>
</dbReference>
<dbReference type="Pfam" id="PF00005">
    <property type="entry name" value="ABC_tran"/>
    <property type="match status" value="2"/>
</dbReference>
<feature type="region of interest" description="Disordered" evidence="5">
    <location>
        <begin position="1"/>
        <end position="34"/>
    </location>
</feature>
<dbReference type="PANTHER" id="PTHR43776:SF7">
    <property type="entry name" value="D,D-DIPEPTIDE TRANSPORT ATP-BINDING PROTEIN DDPF-RELATED"/>
    <property type="match status" value="1"/>
</dbReference>
<evidence type="ECO:0000256" key="1">
    <source>
        <dbReference type="ARBA" id="ARBA00005417"/>
    </source>
</evidence>
<dbReference type="FunFam" id="3.40.50.300:FF:000016">
    <property type="entry name" value="Oligopeptide ABC transporter ATP-binding component"/>
    <property type="match status" value="1"/>
</dbReference>
<feature type="compositionally biased region" description="Polar residues" evidence="5">
    <location>
        <begin position="1"/>
        <end position="11"/>
    </location>
</feature>
<dbReference type="InterPro" id="IPR027417">
    <property type="entry name" value="P-loop_NTPase"/>
</dbReference>
<dbReference type="InterPro" id="IPR017871">
    <property type="entry name" value="ABC_transporter-like_CS"/>
</dbReference>
<protein>
    <submittedName>
        <fullName evidence="7">Peptide/nickel transport system ATP-binding protein</fullName>
    </submittedName>
</protein>
<feature type="domain" description="ABC transporter" evidence="6">
    <location>
        <begin position="360"/>
        <end position="607"/>
    </location>
</feature>
<dbReference type="SMART" id="SM00382">
    <property type="entry name" value="AAA"/>
    <property type="match status" value="2"/>
</dbReference>
<reference evidence="7 8" key="1">
    <citation type="submission" date="2020-07" db="EMBL/GenBank/DDBJ databases">
        <title>Sequencing the genomes of 1000 actinobacteria strains.</title>
        <authorList>
            <person name="Klenk H.-P."/>
        </authorList>
    </citation>
    <scope>NUCLEOTIDE SEQUENCE [LARGE SCALE GENOMIC DNA]</scope>
    <source>
        <strain evidence="7 8">DSM 23141</strain>
    </source>
</reference>
<dbReference type="CDD" id="cd03257">
    <property type="entry name" value="ABC_NikE_OppD_transporters"/>
    <property type="match status" value="2"/>
</dbReference>
<dbReference type="Gene3D" id="3.40.50.300">
    <property type="entry name" value="P-loop containing nucleotide triphosphate hydrolases"/>
    <property type="match status" value="2"/>
</dbReference>
<dbReference type="InterPro" id="IPR050319">
    <property type="entry name" value="ABC_transp_ATP-bind"/>
</dbReference>
<comment type="caution">
    <text evidence="7">The sequence shown here is derived from an EMBL/GenBank/DDBJ whole genome shotgun (WGS) entry which is preliminary data.</text>
</comment>
<keyword evidence="8" id="KW-1185">Reference proteome</keyword>